<dbReference type="PANTHER" id="PTHR23044:SF61">
    <property type="entry name" value="3'-5' EXORIBONUCLEASE 1-RELATED"/>
    <property type="match status" value="1"/>
</dbReference>
<dbReference type="AlphaFoldDB" id="A0A8J3U788"/>
<protein>
    <submittedName>
        <fullName evidence="6">DNA polymerase III</fullName>
    </submittedName>
</protein>
<accession>A0A8J3U788</accession>
<evidence type="ECO:0000256" key="2">
    <source>
        <dbReference type="ARBA" id="ARBA00022801"/>
    </source>
</evidence>
<dbReference type="InterPro" id="IPR036397">
    <property type="entry name" value="RNaseH_sf"/>
</dbReference>
<sequence length="213" mass="23369">MSAMEPFGRFLNVVDVEATCWAGPPPPGQTSEIIEIGLCVVDLESLERVSRHRLLVRPARSRVGDFCTGLTGLTQREVDGGVGFQEACDILKRDHYARHRTWASWGDYDRRQFARQCASGGYPFGARHVNAKLRFSETYGLTRRLGMKAALEHAGLPLEGRHHSGADDAWNIGALVLRMARAQRGRPDDPWSPPRARHAEGGTAGAAPPSESA</sequence>
<gene>
    <name evidence="6" type="ORF">Pph01_44040</name>
</gene>
<evidence type="ECO:0000256" key="1">
    <source>
        <dbReference type="ARBA" id="ARBA00022722"/>
    </source>
</evidence>
<keyword evidence="2" id="KW-0378">Hydrolase</keyword>
<evidence type="ECO:0000256" key="4">
    <source>
        <dbReference type="SAM" id="MobiDB-lite"/>
    </source>
</evidence>
<name>A0A8J3U788_9ACTN</name>
<dbReference type="SMART" id="SM00479">
    <property type="entry name" value="EXOIII"/>
    <property type="match status" value="1"/>
</dbReference>
<dbReference type="Pfam" id="PF00929">
    <property type="entry name" value="RNase_T"/>
    <property type="match status" value="1"/>
</dbReference>
<evidence type="ECO:0000313" key="6">
    <source>
        <dbReference type="EMBL" id="GII39401.1"/>
    </source>
</evidence>
<dbReference type="GO" id="GO:0003676">
    <property type="term" value="F:nucleic acid binding"/>
    <property type="evidence" value="ECO:0007669"/>
    <property type="project" value="InterPro"/>
</dbReference>
<dbReference type="PANTHER" id="PTHR23044">
    <property type="entry name" value="3'-5' EXONUCLEASE ERI1-RELATED"/>
    <property type="match status" value="1"/>
</dbReference>
<keyword evidence="7" id="KW-1185">Reference proteome</keyword>
<feature type="region of interest" description="Disordered" evidence="4">
    <location>
        <begin position="183"/>
        <end position="213"/>
    </location>
</feature>
<comment type="caution">
    <text evidence="6">The sequence shown here is derived from an EMBL/GenBank/DDBJ whole genome shotgun (WGS) entry which is preliminary data.</text>
</comment>
<dbReference type="Gene3D" id="3.30.420.10">
    <property type="entry name" value="Ribonuclease H-like superfamily/Ribonuclease H"/>
    <property type="match status" value="1"/>
</dbReference>
<dbReference type="SUPFAM" id="SSF53098">
    <property type="entry name" value="Ribonuclease H-like"/>
    <property type="match status" value="1"/>
</dbReference>
<dbReference type="InterPro" id="IPR051274">
    <property type="entry name" value="3-5_Exoribonuclease"/>
</dbReference>
<reference evidence="6 7" key="1">
    <citation type="submission" date="2021-01" db="EMBL/GenBank/DDBJ databases">
        <title>Whole genome shotgun sequence of Planotetraspora phitsanulokensis NBRC 104273.</title>
        <authorList>
            <person name="Komaki H."/>
            <person name="Tamura T."/>
        </authorList>
    </citation>
    <scope>NUCLEOTIDE SEQUENCE [LARGE SCALE GENOMIC DNA]</scope>
    <source>
        <strain evidence="6 7">NBRC 104273</strain>
    </source>
</reference>
<dbReference type="InterPro" id="IPR012337">
    <property type="entry name" value="RNaseH-like_sf"/>
</dbReference>
<evidence type="ECO:0000256" key="3">
    <source>
        <dbReference type="ARBA" id="ARBA00022839"/>
    </source>
</evidence>
<dbReference type="EMBL" id="BOOP01000020">
    <property type="protein sequence ID" value="GII39401.1"/>
    <property type="molecule type" value="Genomic_DNA"/>
</dbReference>
<dbReference type="CDD" id="cd06133">
    <property type="entry name" value="ERI-1_3'hExo_like"/>
    <property type="match status" value="1"/>
</dbReference>
<dbReference type="GO" id="GO:0000175">
    <property type="term" value="F:3'-5'-RNA exonuclease activity"/>
    <property type="evidence" value="ECO:0007669"/>
    <property type="project" value="InterPro"/>
</dbReference>
<evidence type="ECO:0000313" key="7">
    <source>
        <dbReference type="Proteomes" id="UP000622547"/>
    </source>
</evidence>
<proteinExistence type="predicted"/>
<evidence type="ECO:0000259" key="5">
    <source>
        <dbReference type="SMART" id="SM00479"/>
    </source>
</evidence>
<keyword evidence="3" id="KW-0269">Exonuclease</keyword>
<keyword evidence="1" id="KW-0540">Nuclease</keyword>
<organism evidence="6 7">
    <name type="scientific">Planotetraspora phitsanulokensis</name>
    <dbReference type="NCBI Taxonomy" id="575192"/>
    <lineage>
        <taxon>Bacteria</taxon>
        <taxon>Bacillati</taxon>
        <taxon>Actinomycetota</taxon>
        <taxon>Actinomycetes</taxon>
        <taxon>Streptosporangiales</taxon>
        <taxon>Streptosporangiaceae</taxon>
        <taxon>Planotetraspora</taxon>
    </lineage>
</organism>
<dbReference type="Proteomes" id="UP000622547">
    <property type="component" value="Unassembled WGS sequence"/>
</dbReference>
<dbReference type="InterPro" id="IPR013520">
    <property type="entry name" value="Ribonucl_H"/>
</dbReference>
<dbReference type="InterPro" id="IPR047201">
    <property type="entry name" value="ERI-1_3'hExo-like"/>
</dbReference>
<feature type="domain" description="Exonuclease" evidence="5">
    <location>
        <begin position="10"/>
        <end position="185"/>
    </location>
</feature>